<evidence type="ECO:0000256" key="2">
    <source>
        <dbReference type="ARBA" id="ARBA00011901"/>
    </source>
</evidence>
<keyword evidence="5" id="KW-1133">Transmembrane helix</keyword>
<dbReference type="Gene3D" id="3.40.80.10">
    <property type="entry name" value="Peptidoglycan recognition protein-like"/>
    <property type="match status" value="1"/>
</dbReference>
<gene>
    <name evidence="7" type="ORF">AN481_09245</name>
</gene>
<dbReference type="AlphaFoldDB" id="A0A1B7VXG9"/>
<evidence type="ECO:0000256" key="1">
    <source>
        <dbReference type="ARBA" id="ARBA00001561"/>
    </source>
</evidence>
<keyword evidence="3" id="KW-0378">Hydrolase</keyword>
<evidence type="ECO:0000256" key="3">
    <source>
        <dbReference type="ARBA" id="ARBA00022801"/>
    </source>
</evidence>
<dbReference type="PANTHER" id="PTHR30417:SF1">
    <property type="entry name" value="N-ACETYLMURAMOYL-L-ALANINE AMIDASE AMID"/>
    <property type="match status" value="1"/>
</dbReference>
<dbReference type="Pfam" id="PF01510">
    <property type="entry name" value="Amidase_2"/>
    <property type="match status" value="1"/>
</dbReference>
<dbReference type="CDD" id="cd06583">
    <property type="entry name" value="PGRP"/>
    <property type="match status" value="1"/>
</dbReference>
<comment type="caution">
    <text evidence="7">The sequence shown here is derived from an EMBL/GenBank/DDBJ whole genome shotgun (WGS) entry which is preliminary data.</text>
</comment>
<dbReference type="GO" id="GO:0009254">
    <property type="term" value="P:peptidoglycan turnover"/>
    <property type="evidence" value="ECO:0007669"/>
    <property type="project" value="TreeGrafter"/>
</dbReference>
<sequence length="281" mass="31828">MKFRDWATRVILIFLMLATLILAVFLGGARQRQDQTIASTTKMTWNQSTQLQPATKRKEKQDFIPSPAKVYDINPLYITTRDFANYRPPFAQFTVDPSNYGDRYTTDINGIPYNNQAIIVLHETTNSASSAINFFQTPHDDESVQASYHAIITLEGKVIYLVPPEKRAFGAGNSVFKGANGVETVQTNPNLPPSVNNFAYHVSLETPPDAWGKNNIKQHSGYTEPQYNSLAWLIAQSQVSDERITTHRMVDVGNGKVDPLSFDREKFLKKLHSFRQLKTFH</sequence>
<evidence type="ECO:0000259" key="6">
    <source>
        <dbReference type="SMART" id="SM00644"/>
    </source>
</evidence>
<dbReference type="GO" id="GO:0071555">
    <property type="term" value="P:cell wall organization"/>
    <property type="evidence" value="ECO:0007669"/>
    <property type="project" value="UniProtKB-KW"/>
</dbReference>
<dbReference type="SUPFAM" id="SSF55846">
    <property type="entry name" value="N-acetylmuramoyl-L-alanine amidase-like"/>
    <property type="match status" value="1"/>
</dbReference>
<dbReference type="GO" id="GO:0009253">
    <property type="term" value="P:peptidoglycan catabolic process"/>
    <property type="evidence" value="ECO:0007669"/>
    <property type="project" value="InterPro"/>
</dbReference>
<proteinExistence type="predicted"/>
<dbReference type="InterPro" id="IPR002502">
    <property type="entry name" value="Amidase_domain"/>
</dbReference>
<keyword evidence="4" id="KW-0961">Cell wall biogenesis/degradation</keyword>
<dbReference type="InterPro" id="IPR051206">
    <property type="entry name" value="NAMLAA_amidase_2"/>
</dbReference>
<evidence type="ECO:0000256" key="5">
    <source>
        <dbReference type="SAM" id="Phobius"/>
    </source>
</evidence>
<feature type="transmembrane region" description="Helical" evidence="5">
    <location>
        <begin position="6"/>
        <end position="26"/>
    </location>
</feature>
<evidence type="ECO:0000256" key="4">
    <source>
        <dbReference type="ARBA" id="ARBA00023316"/>
    </source>
</evidence>
<keyword evidence="5" id="KW-0472">Membrane</keyword>
<dbReference type="SMART" id="SM00644">
    <property type="entry name" value="Ami_2"/>
    <property type="match status" value="1"/>
</dbReference>
<dbReference type="EC" id="3.5.1.28" evidence="2"/>
<organism evidence="7 8">
    <name type="scientific">Aphanizomenon flos-aquae LD13</name>
    <dbReference type="NCBI Taxonomy" id="1710894"/>
    <lineage>
        <taxon>Bacteria</taxon>
        <taxon>Bacillati</taxon>
        <taxon>Cyanobacteriota</taxon>
        <taxon>Cyanophyceae</taxon>
        <taxon>Nostocales</taxon>
        <taxon>Aphanizomenonaceae</taxon>
        <taxon>Aphanizomenon</taxon>
    </lineage>
</organism>
<dbReference type="Proteomes" id="UP000092382">
    <property type="component" value="Unassembled WGS sequence"/>
</dbReference>
<dbReference type="InterPro" id="IPR036505">
    <property type="entry name" value="Amidase/PGRP_sf"/>
</dbReference>
<dbReference type="STRING" id="1803587.GCA_001593825_03876"/>
<dbReference type="GO" id="GO:0008745">
    <property type="term" value="F:N-acetylmuramoyl-L-alanine amidase activity"/>
    <property type="evidence" value="ECO:0007669"/>
    <property type="project" value="UniProtKB-EC"/>
</dbReference>
<dbReference type="PANTHER" id="PTHR30417">
    <property type="entry name" value="N-ACETYLMURAMOYL-L-ALANINE AMIDASE AMID"/>
    <property type="match status" value="1"/>
</dbReference>
<accession>A0A1B7VXG9</accession>
<dbReference type="PATRIC" id="fig|1710894.3.peg.3772"/>
<name>A0A1B7VXG9_APHFL</name>
<dbReference type="EMBL" id="LJOY01000025">
    <property type="protein sequence ID" value="OBQ25614.1"/>
    <property type="molecule type" value="Genomic_DNA"/>
</dbReference>
<keyword evidence="5" id="KW-0812">Transmembrane</keyword>
<comment type="catalytic activity">
    <reaction evidence="1">
        <text>Hydrolyzes the link between N-acetylmuramoyl residues and L-amino acid residues in certain cell-wall glycopeptides.</text>
        <dbReference type="EC" id="3.5.1.28"/>
    </reaction>
</comment>
<evidence type="ECO:0000313" key="8">
    <source>
        <dbReference type="Proteomes" id="UP000092382"/>
    </source>
</evidence>
<reference evidence="7 8" key="1">
    <citation type="submission" date="2015-09" db="EMBL/GenBank/DDBJ databases">
        <title>Whole genome shotgun sequence assembly of Aphanizomenon flos-aquae UKL13.</title>
        <authorList>
            <person name="Driscoll C."/>
        </authorList>
    </citation>
    <scope>NUCLEOTIDE SEQUENCE [LARGE SCALE GENOMIC DNA]</scope>
    <source>
        <strain evidence="7">MDT13</strain>
    </source>
</reference>
<evidence type="ECO:0000313" key="7">
    <source>
        <dbReference type="EMBL" id="OBQ25614.1"/>
    </source>
</evidence>
<protein>
    <recommendedName>
        <fullName evidence="2">N-acetylmuramoyl-L-alanine amidase</fullName>
        <ecNumber evidence="2">3.5.1.28</ecNumber>
    </recommendedName>
</protein>
<feature type="domain" description="N-acetylmuramoyl-L-alanine amidase" evidence="6">
    <location>
        <begin position="105"/>
        <end position="260"/>
    </location>
</feature>